<dbReference type="InterPro" id="IPR000182">
    <property type="entry name" value="GNAT_dom"/>
</dbReference>
<keyword evidence="9" id="KW-1185">Reference proteome</keyword>
<reference evidence="5 9" key="2">
    <citation type="submission" date="2020-07" db="EMBL/GenBank/DDBJ databases">
        <title>A pangenomic view of the genus Pectobacterium provides insights into genome organization, phylogeny, and virulence.</title>
        <authorList>
            <person name="Jonkheer E."/>
            <person name="Brankovics B."/>
            <person name="Houwers I."/>
            <person name="Van Der Wolf J."/>
            <person name="Bonants P."/>
            <person name="Vreeburg R."/>
            <person name="Bollema R."/>
            <person name="De Haan J."/>
            <person name="Berke L."/>
            <person name="De Ridder D."/>
            <person name="Smit S."/>
            <person name="Van Der Lee T.A.J."/>
        </authorList>
    </citation>
    <scope>NUCLEOTIDE SEQUENCE [LARGE SCALE GENOMIC DNA]</scope>
    <source>
        <strain evidence="5 9">NAK:384</strain>
    </source>
</reference>
<keyword evidence="1 4" id="KW-0808">Transferase</keyword>
<sequence length="180" mass="20476">MSIVFRQATLADDETFLALALAAFEPIRQLGINFSAAHADIDMVRTHIASHGVYVMEKDGEMVSSFTIRYPWGPEPGPFGLPHLGWFATHPGYKKQGLGKQMMSWLEEEILINQLKAPAVSLGTAQNHPWLIEMYRNYGFKEVGQTNLGKGHLTIWMEKILDNQLYDQWKDKKSKREAVK</sequence>
<dbReference type="SUPFAM" id="SSF55729">
    <property type="entry name" value="Acyl-CoA N-acyltransferases (Nat)"/>
    <property type="match status" value="1"/>
</dbReference>
<dbReference type="EMBL" id="JQOD01000001">
    <property type="protein sequence ID" value="KGA35120.1"/>
    <property type="molecule type" value="Genomic_DNA"/>
</dbReference>
<feature type="domain" description="N-acetyltransferase" evidence="3">
    <location>
        <begin position="3"/>
        <end position="162"/>
    </location>
</feature>
<dbReference type="Pfam" id="PF13508">
    <property type="entry name" value="Acetyltransf_7"/>
    <property type="match status" value="1"/>
</dbReference>
<dbReference type="AlphaFoldDB" id="A0A086EBH8"/>
<evidence type="ECO:0000313" key="9">
    <source>
        <dbReference type="Proteomes" id="UP000762586"/>
    </source>
</evidence>
<dbReference type="Proteomes" id="UP000762586">
    <property type="component" value="Unassembled WGS sequence"/>
</dbReference>
<evidence type="ECO:0000259" key="3">
    <source>
        <dbReference type="PROSITE" id="PS51186"/>
    </source>
</evidence>
<evidence type="ECO:0000313" key="4">
    <source>
        <dbReference type="EMBL" id="KGA35120.1"/>
    </source>
</evidence>
<dbReference type="CDD" id="cd04301">
    <property type="entry name" value="NAT_SF"/>
    <property type="match status" value="1"/>
</dbReference>
<reference evidence="6 8" key="3">
    <citation type="submission" date="2020-11" db="EMBL/GenBank/DDBJ databases">
        <title>Complete genome sequence of Pectobacterium brasiliense strain F126.</title>
        <authorList>
            <person name="Miroshnikov K."/>
            <person name="Vo T.N.H."/>
            <person name="Khodykina M.V."/>
            <person name="Kabanova A.P."/>
            <person name="Shneider M."/>
            <person name="Korzhenkov A."/>
            <person name="Toschakov S.V."/>
            <person name="Miroshnikov K.A."/>
            <person name="Ignatov A.N."/>
            <person name="Mikhailova Y.V."/>
            <person name="Shelenkov A."/>
            <person name="Yanushevich Y.G."/>
            <person name="Evseev P.V."/>
        </authorList>
    </citation>
    <scope>NUCLEOTIDE SEQUENCE [LARGE SCALE GENOMIC DNA]</scope>
    <source>
        <strain evidence="6 8">F126</strain>
    </source>
</reference>
<dbReference type="InterPro" id="IPR016181">
    <property type="entry name" value="Acyl_CoA_acyltransferase"/>
</dbReference>
<name>A0A086EBH8_9GAMM</name>
<evidence type="ECO:0000313" key="7">
    <source>
        <dbReference type="Proteomes" id="UP000029435"/>
    </source>
</evidence>
<proteinExistence type="predicted"/>
<evidence type="ECO:0000313" key="6">
    <source>
        <dbReference type="EMBL" id="QPK24480.1"/>
    </source>
</evidence>
<dbReference type="EMBL" id="JACGET010000012">
    <property type="protein sequence ID" value="MBN3106828.1"/>
    <property type="molecule type" value="Genomic_DNA"/>
</dbReference>
<accession>A0A086EBH8</accession>
<evidence type="ECO:0000256" key="2">
    <source>
        <dbReference type="ARBA" id="ARBA00023315"/>
    </source>
</evidence>
<reference evidence="4 7" key="1">
    <citation type="submission" date="2014-08" db="EMBL/GenBank/DDBJ databases">
        <title>Genome sequences of NCPPB Pectobacterium isolates.</title>
        <authorList>
            <person name="Glover R.H."/>
            <person name="Sapp M."/>
            <person name="Elphinstone J."/>
        </authorList>
    </citation>
    <scope>NUCLEOTIDE SEQUENCE [LARGE SCALE GENOMIC DNA]</scope>
    <source>
        <strain evidence="4 7">LMG 21372</strain>
    </source>
</reference>
<organism evidence="4 7">
    <name type="scientific">Pectobacterium brasiliense</name>
    <dbReference type="NCBI Taxonomy" id="180957"/>
    <lineage>
        <taxon>Bacteria</taxon>
        <taxon>Pseudomonadati</taxon>
        <taxon>Pseudomonadota</taxon>
        <taxon>Gammaproteobacteria</taxon>
        <taxon>Enterobacterales</taxon>
        <taxon>Pectobacteriaceae</taxon>
        <taxon>Pectobacterium</taxon>
    </lineage>
</organism>
<dbReference type="KEGG" id="pbra:B5S52_01245"/>
<dbReference type="PANTHER" id="PTHR43800">
    <property type="entry name" value="PEPTIDYL-LYSINE N-ACETYLTRANSFERASE YJAB"/>
    <property type="match status" value="1"/>
</dbReference>
<gene>
    <name evidence="6" type="ORF">F126LOC_001165</name>
    <name evidence="5" type="ORF">H4F48_12165</name>
    <name evidence="4" type="ORF">KU74_01220</name>
</gene>
<protein>
    <submittedName>
        <fullName evidence="4 5">Acetyltransferase</fullName>
    </submittedName>
</protein>
<dbReference type="GeneID" id="57242592"/>
<evidence type="ECO:0000256" key="1">
    <source>
        <dbReference type="ARBA" id="ARBA00022679"/>
    </source>
</evidence>
<evidence type="ECO:0000313" key="5">
    <source>
        <dbReference type="EMBL" id="MBN3106828.1"/>
    </source>
</evidence>
<keyword evidence="2" id="KW-0012">Acyltransferase</keyword>
<dbReference type="OrthoDB" id="8116329at2"/>
<dbReference type="Proteomes" id="UP000029435">
    <property type="component" value="Unassembled WGS sequence"/>
</dbReference>
<dbReference type="EMBL" id="CP065031">
    <property type="protein sequence ID" value="QPK24480.1"/>
    <property type="molecule type" value="Genomic_DNA"/>
</dbReference>
<dbReference type="PANTHER" id="PTHR43800:SF1">
    <property type="entry name" value="PEPTIDYL-LYSINE N-ACETYLTRANSFERASE YJAB"/>
    <property type="match status" value="1"/>
</dbReference>
<dbReference type="GO" id="GO:0016747">
    <property type="term" value="F:acyltransferase activity, transferring groups other than amino-acyl groups"/>
    <property type="evidence" value="ECO:0007669"/>
    <property type="project" value="InterPro"/>
</dbReference>
<dbReference type="STRING" id="180957.B5S52_01245"/>
<dbReference type="RefSeq" id="WP_010284948.1">
    <property type="nucleotide sequence ID" value="NZ_BSWF01000009.1"/>
</dbReference>
<dbReference type="Proteomes" id="UP000269351">
    <property type="component" value="Chromosome"/>
</dbReference>
<evidence type="ECO:0000313" key="8">
    <source>
        <dbReference type="Proteomes" id="UP000269351"/>
    </source>
</evidence>
<dbReference type="Gene3D" id="3.40.630.30">
    <property type="match status" value="1"/>
</dbReference>
<dbReference type="PROSITE" id="PS51186">
    <property type="entry name" value="GNAT"/>
    <property type="match status" value="1"/>
</dbReference>
<dbReference type="PATRIC" id="fig|180957.22.peg.3915"/>